<dbReference type="InterPro" id="IPR013785">
    <property type="entry name" value="Aldolase_TIM"/>
</dbReference>
<sequence length="74" mass="7481">MAPELFGRLAAEVPALIGVKVPGGDDSWYARMAAAVGGRLAVFVAGHTLATGRARGAAGAYSNIACLRPEGAVR</sequence>
<name>A0ABW4FHP4_9PSEU</name>
<keyword evidence="2" id="KW-1185">Reference proteome</keyword>
<dbReference type="Proteomes" id="UP001597145">
    <property type="component" value="Unassembled WGS sequence"/>
</dbReference>
<dbReference type="EMBL" id="JBHUCP010000007">
    <property type="protein sequence ID" value="MFD1530168.1"/>
    <property type="molecule type" value="Genomic_DNA"/>
</dbReference>
<accession>A0ABW4FHP4</accession>
<gene>
    <name evidence="1" type="ORF">ACFSCY_12010</name>
</gene>
<reference evidence="2" key="1">
    <citation type="journal article" date="2019" name="Int. J. Syst. Evol. Microbiol.">
        <title>The Global Catalogue of Microorganisms (GCM) 10K type strain sequencing project: providing services to taxonomists for standard genome sequencing and annotation.</title>
        <authorList>
            <consortium name="The Broad Institute Genomics Platform"/>
            <consortium name="The Broad Institute Genome Sequencing Center for Infectious Disease"/>
            <person name="Wu L."/>
            <person name="Ma J."/>
        </authorList>
    </citation>
    <scope>NUCLEOTIDE SEQUENCE [LARGE SCALE GENOMIC DNA]</scope>
    <source>
        <strain evidence="2">JCM 12165</strain>
    </source>
</reference>
<protein>
    <submittedName>
        <fullName evidence="1">Uncharacterized protein</fullName>
    </submittedName>
</protein>
<dbReference type="RefSeq" id="WP_343976904.1">
    <property type="nucleotide sequence ID" value="NZ_BAAAJG010000008.1"/>
</dbReference>
<organism evidence="1 2">
    <name type="scientific">Pseudonocardia aurantiaca</name>
    <dbReference type="NCBI Taxonomy" id="75290"/>
    <lineage>
        <taxon>Bacteria</taxon>
        <taxon>Bacillati</taxon>
        <taxon>Actinomycetota</taxon>
        <taxon>Actinomycetes</taxon>
        <taxon>Pseudonocardiales</taxon>
        <taxon>Pseudonocardiaceae</taxon>
        <taxon>Pseudonocardia</taxon>
    </lineage>
</organism>
<comment type="caution">
    <text evidence="1">The sequence shown here is derived from an EMBL/GenBank/DDBJ whole genome shotgun (WGS) entry which is preliminary data.</text>
</comment>
<evidence type="ECO:0000313" key="2">
    <source>
        <dbReference type="Proteomes" id="UP001597145"/>
    </source>
</evidence>
<dbReference type="SUPFAM" id="SSF51569">
    <property type="entry name" value="Aldolase"/>
    <property type="match status" value="1"/>
</dbReference>
<dbReference type="Gene3D" id="3.20.20.70">
    <property type="entry name" value="Aldolase class I"/>
    <property type="match status" value="1"/>
</dbReference>
<evidence type="ECO:0000313" key="1">
    <source>
        <dbReference type="EMBL" id="MFD1530168.1"/>
    </source>
</evidence>
<proteinExistence type="predicted"/>